<dbReference type="GO" id="GO:0070403">
    <property type="term" value="F:NAD+ binding"/>
    <property type="evidence" value="ECO:0007669"/>
    <property type="project" value="InterPro"/>
</dbReference>
<dbReference type="Pfam" id="PF02737">
    <property type="entry name" value="3HCDH_N"/>
    <property type="match status" value="1"/>
</dbReference>
<proteinExistence type="predicted"/>
<dbReference type="InterPro" id="IPR036291">
    <property type="entry name" value="NAD(P)-bd_dom_sf"/>
</dbReference>
<dbReference type="Gene3D" id="3.40.50.720">
    <property type="entry name" value="NAD(P)-binding Rossmann-like Domain"/>
    <property type="match status" value="1"/>
</dbReference>
<dbReference type="GO" id="GO:0006631">
    <property type="term" value="P:fatty acid metabolic process"/>
    <property type="evidence" value="ECO:0007669"/>
    <property type="project" value="InterPro"/>
</dbReference>
<evidence type="ECO:0000259" key="1">
    <source>
        <dbReference type="Pfam" id="PF02737"/>
    </source>
</evidence>
<dbReference type="InterPro" id="IPR006176">
    <property type="entry name" value="3-OHacyl-CoA_DH_NAD-bd"/>
</dbReference>
<accession>A0A383C534</accession>
<dbReference type="SUPFAM" id="SSF51735">
    <property type="entry name" value="NAD(P)-binding Rossmann-fold domains"/>
    <property type="match status" value="1"/>
</dbReference>
<sequence>MDKGVEVAVIGAGLMGHGLALVHAMGGCTVKMQDISKDQLESGVGLIANALDTLVAAGVLEGDSSSEVMSRVEAVEHIADAVANSNLVVEAVLETEEVKRIVFKEIDAAAPLDAVIASNTSGLDIFPLLPERRLKNSIIARWYTPPYIIDLVDLAAGPETDPEVLIKMEKFYLEMKKKPVVFEKFISGYVANRLQAAMGMEIIKLLDEGWA</sequence>
<feature type="domain" description="3-hydroxyacyl-CoA dehydrogenase NAD binding" evidence="1">
    <location>
        <begin position="6"/>
        <end position="183"/>
    </location>
</feature>
<dbReference type="GO" id="GO:0016491">
    <property type="term" value="F:oxidoreductase activity"/>
    <property type="evidence" value="ECO:0007669"/>
    <property type="project" value="TreeGrafter"/>
</dbReference>
<reference evidence="2" key="1">
    <citation type="submission" date="2018-05" db="EMBL/GenBank/DDBJ databases">
        <authorList>
            <person name="Lanie J.A."/>
            <person name="Ng W.-L."/>
            <person name="Kazmierczak K.M."/>
            <person name="Andrzejewski T.M."/>
            <person name="Davidsen T.M."/>
            <person name="Wayne K.J."/>
            <person name="Tettelin H."/>
            <person name="Glass J.I."/>
            <person name="Rusch D."/>
            <person name="Podicherti R."/>
            <person name="Tsui H.-C.T."/>
            <person name="Winkler M.E."/>
        </authorList>
    </citation>
    <scope>NUCLEOTIDE SEQUENCE</scope>
</reference>
<dbReference type="PROSITE" id="PS51257">
    <property type="entry name" value="PROKAR_LIPOPROTEIN"/>
    <property type="match status" value="1"/>
</dbReference>
<feature type="non-terminal residue" evidence="2">
    <location>
        <position position="211"/>
    </location>
</feature>
<evidence type="ECO:0000313" key="2">
    <source>
        <dbReference type="EMBL" id="SVE27173.1"/>
    </source>
</evidence>
<organism evidence="2">
    <name type="scientific">marine metagenome</name>
    <dbReference type="NCBI Taxonomy" id="408172"/>
    <lineage>
        <taxon>unclassified sequences</taxon>
        <taxon>metagenomes</taxon>
        <taxon>ecological metagenomes</taxon>
    </lineage>
</organism>
<dbReference type="AlphaFoldDB" id="A0A383C534"/>
<dbReference type="PANTHER" id="PTHR48075:SF5">
    <property type="entry name" value="3-HYDROXYBUTYRYL-COA DEHYDROGENASE"/>
    <property type="match status" value="1"/>
</dbReference>
<dbReference type="PANTHER" id="PTHR48075">
    <property type="entry name" value="3-HYDROXYACYL-COA DEHYDROGENASE FAMILY PROTEIN"/>
    <property type="match status" value="1"/>
</dbReference>
<protein>
    <recommendedName>
        <fullName evidence="1">3-hydroxyacyl-CoA dehydrogenase NAD binding domain-containing protein</fullName>
    </recommendedName>
</protein>
<name>A0A383C534_9ZZZZ</name>
<gene>
    <name evidence="2" type="ORF">METZ01_LOCUS480027</name>
</gene>
<dbReference type="EMBL" id="UINC01205823">
    <property type="protein sequence ID" value="SVE27173.1"/>
    <property type="molecule type" value="Genomic_DNA"/>
</dbReference>